<evidence type="ECO:0000313" key="3">
    <source>
        <dbReference type="WBParaSite" id="PSU_v2.g6934.t1"/>
    </source>
</evidence>
<feature type="region of interest" description="Disordered" evidence="1">
    <location>
        <begin position="130"/>
        <end position="155"/>
    </location>
</feature>
<organism evidence="2 3">
    <name type="scientific">Panagrolaimus superbus</name>
    <dbReference type="NCBI Taxonomy" id="310955"/>
    <lineage>
        <taxon>Eukaryota</taxon>
        <taxon>Metazoa</taxon>
        <taxon>Ecdysozoa</taxon>
        <taxon>Nematoda</taxon>
        <taxon>Chromadorea</taxon>
        <taxon>Rhabditida</taxon>
        <taxon>Tylenchina</taxon>
        <taxon>Panagrolaimomorpha</taxon>
        <taxon>Panagrolaimoidea</taxon>
        <taxon>Panagrolaimidae</taxon>
        <taxon>Panagrolaimus</taxon>
    </lineage>
</organism>
<proteinExistence type="predicted"/>
<sequence>MAIMPGKKPAANSLPMSVSNAQRAARRNTAGGQTVVIVVLAHIGHGYTTHGRGGGHTGATECTKGTTGNNRGHRQTTTQVANKGVSGFVQVLGQARGIDQITHQDEQRQHGKAVAHGRVVAGLRRHGQGRFHAGKEGKTQRTNQQHAPGNGQTQK</sequence>
<dbReference type="Proteomes" id="UP000887577">
    <property type="component" value="Unplaced"/>
</dbReference>
<dbReference type="AlphaFoldDB" id="A0A914Z9K6"/>
<reference evidence="3" key="1">
    <citation type="submission" date="2022-11" db="UniProtKB">
        <authorList>
            <consortium name="WormBaseParasite"/>
        </authorList>
    </citation>
    <scope>IDENTIFICATION</scope>
</reference>
<evidence type="ECO:0000313" key="2">
    <source>
        <dbReference type="Proteomes" id="UP000887577"/>
    </source>
</evidence>
<feature type="compositionally biased region" description="Polar residues" evidence="1">
    <location>
        <begin position="140"/>
        <end position="155"/>
    </location>
</feature>
<accession>A0A914Z9K6</accession>
<name>A0A914Z9K6_9BILA</name>
<keyword evidence="2" id="KW-1185">Reference proteome</keyword>
<evidence type="ECO:0000256" key="1">
    <source>
        <dbReference type="SAM" id="MobiDB-lite"/>
    </source>
</evidence>
<dbReference type="WBParaSite" id="PSU_v2.g6934.t1">
    <property type="protein sequence ID" value="PSU_v2.g6934.t1"/>
    <property type="gene ID" value="PSU_v2.g6934"/>
</dbReference>
<feature type="region of interest" description="Disordered" evidence="1">
    <location>
        <begin position="1"/>
        <end position="28"/>
    </location>
</feature>
<protein>
    <submittedName>
        <fullName evidence="3">Uncharacterized protein</fullName>
    </submittedName>
</protein>